<proteinExistence type="predicted"/>
<sequence>MATDPVHYLNTFIIRMATDPVHYLNTFIIRMATDPVHYLNTFIVRMATDPVHYLNTFIIRMATDPAHYVALCFTMDTICRRVNAHQNVSKLYKETDGALVSPSPLSGFTVNYVLDSDGAAASFF</sequence>
<dbReference type="STRING" id="151549.A0A4C1Y090"/>
<reference evidence="1 2" key="1">
    <citation type="journal article" date="2019" name="Commun. Biol.">
        <title>The bagworm genome reveals a unique fibroin gene that provides high tensile strength.</title>
        <authorList>
            <person name="Kono N."/>
            <person name="Nakamura H."/>
            <person name="Ohtoshi R."/>
            <person name="Tomita M."/>
            <person name="Numata K."/>
            <person name="Arakawa K."/>
        </authorList>
    </citation>
    <scope>NUCLEOTIDE SEQUENCE [LARGE SCALE GENOMIC DNA]</scope>
</reference>
<dbReference type="AlphaFoldDB" id="A0A4C1Y090"/>
<protein>
    <submittedName>
        <fullName evidence="1">Uncharacterized protein</fullName>
    </submittedName>
</protein>
<keyword evidence="2" id="KW-1185">Reference proteome</keyword>
<evidence type="ECO:0000313" key="2">
    <source>
        <dbReference type="Proteomes" id="UP000299102"/>
    </source>
</evidence>
<dbReference type="EMBL" id="BGZK01001035">
    <property type="protein sequence ID" value="GBP69278.1"/>
    <property type="molecule type" value="Genomic_DNA"/>
</dbReference>
<evidence type="ECO:0000313" key="1">
    <source>
        <dbReference type="EMBL" id="GBP69278.1"/>
    </source>
</evidence>
<dbReference type="Proteomes" id="UP000299102">
    <property type="component" value="Unassembled WGS sequence"/>
</dbReference>
<gene>
    <name evidence="1" type="ORF">EVAR_56822_1</name>
</gene>
<organism evidence="1 2">
    <name type="scientific">Eumeta variegata</name>
    <name type="common">Bagworm moth</name>
    <name type="synonym">Eumeta japonica</name>
    <dbReference type="NCBI Taxonomy" id="151549"/>
    <lineage>
        <taxon>Eukaryota</taxon>
        <taxon>Metazoa</taxon>
        <taxon>Ecdysozoa</taxon>
        <taxon>Arthropoda</taxon>
        <taxon>Hexapoda</taxon>
        <taxon>Insecta</taxon>
        <taxon>Pterygota</taxon>
        <taxon>Neoptera</taxon>
        <taxon>Endopterygota</taxon>
        <taxon>Lepidoptera</taxon>
        <taxon>Glossata</taxon>
        <taxon>Ditrysia</taxon>
        <taxon>Tineoidea</taxon>
        <taxon>Psychidae</taxon>
        <taxon>Oiketicinae</taxon>
        <taxon>Eumeta</taxon>
    </lineage>
</organism>
<name>A0A4C1Y090_EUMVA</name>
<accession>A0A4C1Y090</accession>
<comment type="caution">
    <text evidence="1">The sequence shown here is derived from an EMBL/GenBank/DDBJ whole genome shotgun (WGS) entry which is preliminary data.</text>
</comment>